<evidence type="ECO:0000313" key="2">
    <source>
        <dbReference type="EMBL" id="KAK8882986.1"/>
    </source>
</evidence>
<accession>A0ABR2JVS0</accession>
<sequence>MTTSEESKEHPQILRLPFRFEEYRQKKIFVDCNYTINHEIYDCHKIILSRFSKLYLRYFIDHDENNVPIPFAEDSFNFMVDFFYTGSIKFPLDNTDNLILYLAMSIIYEADTLYDIIMPIIEDFLNSKVEVIKVFSLTSQFKNIKLNVNALRDFPKIDDNLEKFFQKQTKFVPFIVQHFSELTKNSWDIFFKSVTPFLLSEILKEMHFSNEMNAQIIDKCIDTISDVTEKEKKYLQTVIDWDDNNAYLLFLNNKMEWVTPDISRSHIERILNARSVSSQSFLEMCHNMCLSNQSKNKINNWWTIQQTQFIKNSEEENEPSEVEAMHFIGSIGNQNDSYYNPISFELIHSDCSPNLPEDDFYGIDNILNDDPDSYYLSYPKEEEIQPYIQISLNKATFDVNRIEIESVPDRITPNKVQFIFNDIPYGTAKMNNYLAELKTNEPVNVNKITIKMIDPESLPFRVRSLRVYGTFNKITYK</sequence>
<evidence type="ECO:0000259" key="1">
    <source>
        <dbReference type="PROSITE" id="PS50097"/>
    </source>
</evidence>
<proteinExistence type="predicted"/>
<reference evidence="2 3" key="1">
    <citation type="submission" date="2024-04" db="EMBL/GenBank/DDBJ databases">
        <title>Tritrichomonas musculus Genome.</title>
        <authorList>
            <person name="Alves-Ferreira E."/>
            <person name="Grigg M."/>
            <person name="Lorenzi H."/>
            <person name="Galac M."/>
        </authorList>
    </citation>
    <scope>NUCLEOTIDE SEQUENCE [LARGE SCALE GENOMIC DNA]</scope>
    <source>
        <strain evidence="2 3">EAF2021</strain>
    </source>
</reference>
<dbReference type="InterPro" id="IPR000210">
    <property type="entry name" value="BTB/POZ_dom"/>
</dbReference>
<dbReference type="Pfam" id="PF00651">
    <property type="entry name" value="BTB"/>
    <property type="match status" value="1"/>
</dbReference>
<gene>
    <name evidence="2" type="ORF">M9Y10_045633</name>
</gene>
<dbReference type="Proteomes" id="UP001470230">
    <property type="component" value="Unassembled WGS sequence"/>
</dbReference>
<dbReference type="InterPro" id="IPR011333">
    <property type="entry name" value="SKP1/BTB/POZ_sf"/>
</dbReference>
<organism evidence="2 3">
    <name type="scientific">Tritrichomonas musculus</name>
    <dbReference type="NCBI Taxonomy" id="1915356"/>
    <lineage>
        <taxon>Eukaryota</taxon>
        <taxon>Metamonada</taxon>
        <taxon>Parabasalia</taxon>
        <taxon>Tritrichomonadida</taxon>
        <taxon>Tritrichomonadidae</taxon>
        <taxon>Tritrichomonas</taxon>
    </lineage>
</organism>
<dbReference type="SUPFAM" id="SSF54695">
    <property type="entry name" value="POZ domain"/>
    <property type="match status" value="1"/>
</dbReference>
<dbReference type="PROSITE" id="PS50097">
    <property type="entry name" value="BTB"/>
    <property type="match status" value="1"/>
</dbReference>
<name>A0ABR2JVS0_9EUKA</name>
<protein>
    <recommendedName>
        <fullName evidence="1">BTB domain-containing protein</fullName>
    </recommendedName>
</protein>
<comment type="caution">
    <text evidence="2">The sequence shown here is derived from an EMBL/GenBank/DDBJ whole genome shotgun (WGS) entry which is preliminary data.</text>
</comment>
<feature type="domain" description="BTB" evidence="1">
    <location>
        <begin position="30"/>
        <end position="92"/>
    </location>
</feature>
<dbReference type="EMBL" id="JAPFFF010000009">
    <property type="protein sequence ID" value="KAK8882986.1"/>
    <property type="molecule type" value="Genomic_DNA"/>
</dbReference>
<evidence type="ECO:0000313" key="3">
    <source>
        <dbReference type="Proteomes" id="UP001470230"/>
    </source>
</evidence>
<dbReference type="Gene3D" id="3.30.710.10">
    <property type="entry name" value="Potassium Channel Kv1.1, Chain A"/>
    <property type="match status" value="1"/>
</dbReference>
<dbReference type="CDD" id="cd18186">
    <property type="entry name" value="BTB_POZ_ZBTB_KLHL-like"/>
    <property type="match status" value="1"/>
</dbReference>
<keyword evidence="3" id="KW-1185">Reference proteome</keyword>